<dbReference type="AlphaFoldDB" id="A0A0W1R4C0"/>
<dbReference type="EMBL" id="LOPU01000040">
    <property type="protein sequence ID" value="KTG07695.1"/>
    <property type="molecule type" value="Genomic_DNA"/>
</dbReference>
<gene>
    <name evidence="1" type="ORF">AUR64_02315</name>
</gene>
<comment type="caution">
    <text evidence="1">The sequence shown here is derived from an EMBL/GenBank/DDBJ whole genome shotgun (WGS) entry which is preliminary data.</text>
</comment>
<evidence type="ECO:0000313" key="1">
    <source>
        <dbReference type="EMBL" id="KTG07695.1"/>
    </source>
</evidence>
<protein>
    <submittedName>
        <fullName evidence="1">Uncharacterized protein</fullName>
    </submittedName>
</protein>
<keyword evidence="2" id="KW-1185">Reference proteome</keyword>
<reference evidence="1 2" key="1">
    <citation type="submission" date="2015-12" db="EMBL/GenBank/DDBJ databases">
        <title>Haloprofundus marisrubri gen. nov., sp. nov., an extremely halophilic archaeon isolated from the Discovery deep brine-seawater interface in the Red Sea.</title>
        <authorList>
            <person name="Zhang G."/>
            <person name="Stingl U."/>
            <person name="Rashid M."/>
        </authorList>
    </citation>
    <scope>NUCLEOTIDE SEQUENCE [LARGE SCALE GENOMIC DNA]</scope>
    <source>
        <strain evidence="1 2">SB9</strain>
    </source>
</reference>
<evidence type="ECO:0000313" key="2">
    <source>
        <dbReference type="Proteomes" id="UP000054387"/>
    </source>
</evidence>
<organism evidence="1 2">
    <name type="scientific">Haloprofundus marisrubri</name>
    <dbReference type="NCBI Taxonomy" id="1514971"/>
    <lineage>
        <taxon>Archaea</taxon>
        <taxon>Methanobacteriati</taxon>
        <taxon>Methanobacteriota</taxon>
        <taxon>Stenosarchaea group</taxon>
        <taxon>Halobacteria</taxon>
        <taxon>Halobacteriales</taxon>
        <taxon>Haloferacaceae</taxon>
        <taxon>Haloprofundus</taxon>
    </lineage>
</organism>
<sequence>MTETHVYLPIEEFNKLGLSNCALIQNRFRLIVLAALAGGLCHESDGEVVMAVMSEHRLQELQGH</sequence>
<name>A0A0W1R4C0_9EURY</name>
<dbReference type="STRING" id="1514971.AUR64_02315"/>
<proteinExistence type="predicted"/>
<dbReference type="Proteomes" id="UP000054387">
    <property type="component" value="Unassembled WGS sequence"/>
</dbReference>
<accession>A0A0W1R4C0</accession>